<keyword evidence="5" id="KW-1185">Reference proteome</keyword>
<evidence type="ECO:0000259" key="3">
    <source>
        <dbReference type="Pfam" id="PF06991"/>
    </source>
</evidence>
<sequence>MKPVFVSKYQRLQEEAEAEEKQKQEERRAQTMVEELLRLEVEQESTVRDDDKYDLDAILTDDENEELAYEMWKVRELKRIKRDREELLKLPLLRVHNMTEEERRAYLRANPKIITNKQNKGKYKFLQKYFHRGVFFLDQEDEVYKRNFAEPTLEDHFDRTLLPKVMQVKDFGKAGRTKWTHLVAEDTTDFQSPWVADTIQNVKFFNKHAAAARDVFVRPAVKRRKVP</sequence>
<name>A0A077ZA11_TRITR</name>
<organism evidence="4 5">
    <name type="scientific">Trichuris trichiura</name>
    <name type="common">Whipworm</name>
    <name type="synonym">Trichocephalus trichiurus</name>
    <dbReference type="NCBI Taxonomy" id="36087"/>
    <lineage>
        <taxon>Eukaryota</taxon>
        <taxon>Metazoa</taxon>
        <taxon>Ecdysozoa</taxon>
        <taxon>Nematoda</taxon>
        <taxon>Enoplea</taxon>
        <taxon>Dorylaimia</taxon>
        <taxon>Trichinellida</taxon>
        <taxon>Trichuridae</taxon>
        <taxon>Trichuris</taxon>
    </lineage>
</organism>
<evidence type="ECO:0000313" key="4">
    <source>
        <dbReference type="EMBL" id="CDW57217.1"/>
    </source>
</evidence>
<dbReference type="AlphaFoldDB" id="A0A077ZA11"/>
<protein>
    <submittedName>
        <fullName evidence="4">Microfibrillar-associated protein 1</fullName>
    </submittedName>
</protein>
<evidence type="ECO:0000313" key="5">
    <source>
        <dbReference type="Proteomes" id="UP000030665"/>
    </source>
</evidence>
<dbReference type="InterPro" id="IPR033194">
    <property type="entry name" value="MFAP1"/>
</dbReference>
<evidence type="ECO:0000256" key="2">
    <source>
        <dbReference type="SAM" id="Coils"/>
    </source>
</evidence>
<dbReference type="EMBL" id="HG806136">
    <property type="protein sequence ID" value="CDW57217.1"/>
    <property type="molecule type" value="Genomic_DNA"/>
</dbReference>
<dbReference type="OrthoDB" id="1111734at2759"/>
<dbReference type="STRING" id="36087.A0A077ZA11"/>
<dbReference type="InterPro" id="IPR009730">
    <property type="entry name" value="MFAP1_C"/>
</dbReference>
<dbReference type="Proteomes" id="UP000030665">
    <property type="component" value="Unassembled WGS sequence"/>
</dbReference>
<proteinExistence type="inferred from homology"/>
<feature type="coiled-coil region" evidence="2">
    <location>
        <begin position="6"/>
        <end position="42"/>
    </location>
</feature>
<reference evidence="4" key="1">
    <citation type="submission" date="2014-01" db="EMBL/GenBank/DDBJ databases">
        <authorList>
            <person name="Aslett M."/>
        </authorList>
    </citation>
    <scope>NUCLEOTIDE SEQUENCE</scope>
</reference>
<gene>
    <name evidence="4" type="ORF">TTRE_0000550801</name>
</gene>
<keyword evidence="2" id="KW-0175">Coiled coil</keyword>
<feature type="domain" description="Micro-fibrillar-associated protein 1 C-terminal" evidence="3">
    <location>
        <begin position="1"/>
        <end position="187"/>
    </location>
</feature>
<reference evidence="4" key="2">
    <citation type="submission" date="2014-03" db="EMBL/GenBank/DDBJ databases">
        <title>The whipworm genome and dual-species transcriptomics of an intimate host-pathogen interaction.</title>
        <authorList>
            <person name="Foth B.J."/>
            <person name="Tsai I.J."/>
            <person name="Reid A.J."/>
            <person name="Bancroft A.J."/>
            <person name="Nichol S."/>
            <person name="Tracey A."/>
            <person name="Holroyd N."/>
            <person name="Cotton J.A."/>
            <person name="Stanley E.J."/>
            <person name="Zarowiecki M."/>
            <person name="Liu J.Z."/>
            <person name="Huckvale T."/>
            <person name="Cooper P.J."/>
            <person name="Grencis R.K."/>
            <person name="Berriman M."/>
        </authorList>
    </citation>
    <scope>NUCLEOTIDE SEQUENCE [LARGE SCALE GENOMIC DNA]</scope>
</reference>
<comment type="similarity">
    <text evidence="1">Belongs to the MFAP1 family.</text>
</comment>
<dbReference type="Pfam" id="PF06991">
    <property type="entry name" value="MFAP1"/>
    <property type="match status" value="1"/>
</dbReference>
<dbReference type="PANTHER" id="PTHR15327">
    <property type="entry name" value="MICROFIBRIL-ASSOCIATED PROTEIN"/>
    <property type="match status" value="1"/>
</dbReference>
<evidence type="ECO:0000256" key="1">
    <source>
        <dbReference type="ARBA" id="ARBA00008155"/>
    </source>
</evidence>
<accession>A0A077ZA11</accession>